<evidence type="ECO:0000313" key="2">
    <source>
        <dbReference type="EMBL" id="CAE7595740.1"/>
    </source>
</evidence>
<gene>
    <name evidence="2" type="primary">HFA1</name>
    <name evidence="2" type="ORF">SPIL2461_LOCUS15842</name>
</gene>
<protein>
    <submittedName>
        <fullName evidence="2">HFA1 protein</fullName>
    </submittedName>
</protein>
<name>A0A812UTV2_SYMPI</name>
<evidence type="ECO:0000313" key="3">
    <source>
        <dbReference type="Proteomes" id="UP000649617"/>
    </source>
</evidence>
<comment type="caution">
    <text evidence="2">The sequence shown here is derived from an EMBL/GenBank/DDBJ whole genome shotgun (WGS) entry which is preliminary data.</text>
</comment>
<keyword evidence="1" id="KW-0812">Transmembrane</keyword>
<dbReference type="Proteomes" id="UP000649617">
    <property type="component" value="Unassembled WGS sequence"/>
</dbReference>
<dbReference type="EMBL" id="CAJNIZ010039857">
    <property type="protein sequence ID" value="CAE7595740.1"/>
    <property type="molecule type" value="Genomic_DNA"/>
</dbReference>
<keyword evidence="1" id="KW-0472">Membrane</keyword>
<feature type="transmembrane region" description="Helical" evidence="1">
    <location>
        <begin position="22"/>
        <end position="44"/>
    </location>
</feature>
<evidence type="ECO:0000256" key="1">
    <source>
        <dbReference type="SAM" id="Phobius"/>
    </source>
</evidence>
<organism evidence="2 3">
    <name type="scientific">Symbiodinium pilosum</name>
    <name type="common">Dinoflagellate</name>
    <dbReference type="NCBI Taxonomy" id="2952"/>
    <lineage>
        <taxon>Eukaryota</taxon>
        <taxon>Sar</taxon>
        <taxon>Alveolata</taxon>
        <taxon>Dinophyceae</taxon>
        <taxon>Suessiales</taxon>
        <taxon>Symbiodiniaceae</taxon>
        <taxon>Symbiodinium</taxon>
    </lineage>
</organism>
<keyword evidence="1" id="KW-1133">Transmembrane helix</keyword>
<sequence length="306" mass="32363">MAPAPVAQEAGGRRRRCRCTSAVLLVATLALAGWLPLAAIGFLFPGQEARPQAGRREAVLAALAATATPLLPGQAMAVDAPGATAPVFVDSAIFERLEHFKDIGVPATLQDPIARAAIADGTCRSVVAPGSGPFPLDGYDFWHHNPERVDAVLKALTQLPSTSQPSKFVRAAKKQLPNACFYGFRTETNKLELYQPTALAKTLSNWHRVLCDPQCDDPAEEPQQQALTTGFICMAVCDTAKMKFTAAAISALSASTAATQSVTKSMCAAMPWTITRGPLTPLDGLKSYEAIAGATVPWRKVCGCTA</sequence>
<dbReference type="OrthoDB" id="416818at2759"/>
<dbReference type="AlphaFoldDB" id="A0A812UTV2"/>
<reference evidence="2" key="1">
    <citation type="submission" date="2021-02" db="EMBL/GenBank/DDBJ databases">
        <authorList>
            <person name="Dougan E. K."/>
            <person name="Rhodes N."/>
            <person name="Thang M."/>
            <person name="Chan C."/>
        </authorList>
    </citation>
    <scope>NUCLEOTIDE SEQUENCE</scope>
</reference>
<keyword evidence="3" id="KW-1185">Reference proteome</keyword>
<accession>A0A812UTV2</accession>
<proteinExistence type="predicted"/>